<sequence>MKRFKISYLILLLGMLLISCENESIDTEVVSQEESLEQFDVPEIPADIKSMMSTEDLALFEAGPGKEYLSNEMSKGTRGKHGRWHPILMKLGYNLQIGPFVGESCETPVPCFDENGPTGAEGCDDPANFKGATGVTVADGYLFSKPVHSMYFPVFCFPDYAGYGEGFYQLENGMLWVEAKNGPFYYDEEGNSSFRRIGKYNPDKSQGIFSDVRGWEIALLYTAAENNPGTNNGIGYSDVIIFGWAYW</sequence>
<dbReference type="PROSITE" id="PS51257">
    <property type="entry name" value="PROKAR_LIPOPROTEIN"/>
    <property type="match status" value="1"/>
</dbReference>
<evidence type="ECO:0000256" key="1">
    <source>
        <dbReference type="SAM" id="SignalP"/>
    </source>
</evidence>
<proteinExistence type="predicted"/>
<keyword evidence="3" id="KW-1185">Reference proteome</keyword>
<reference evidence="2 3" key="1">
    <citation type="submission" date="2020-05" db="EMBL/GenBank/DDBJ databases">
        <title>The draft genome sequence of Maribacter arenosus CAU 1321.</title>
        <authorList>
            <person name="Mu L."/>
        </authorList>
    </citation>
    <scope>NUCLEOTIDE SEQUENCE [LARGE SCALE GENOMIC DNA]</scope>
    <source>
        <strain evidence="2 3">CAU 1321</strain>
    </source>
</reference>
<evidence type="ECO:0000313" key="3">
    <source>
        <dbReference type="Proteomes" id="UP000598350"/>
    </source>
</evidence>
<gene>
    <name evidence="2" type="ORF">HPE63_09370</name>
</gene>
<protein>
    <submittedName>
        <fullName evidence="2">Uncharacterized protein</fullName>
    </submittedName>
</protein>
<accession>A0ABR7VD71</accession>
<evidence type="ECO:0000313" key="2">
    <source>
        <dbReference type="EMBL" id="MBD0850876.1"/>
    </source>
</evidence>
<dbReference type="EMBL" id="JABTCG010000003">
    <property type="protein sequence ID" value="MBD0850876.1"/>
    <property type="molecule type" value="Genomic_DNA"/>
</dbReference>
<feature type="signal peptide" evidence="1">
    <location>
        <begin position="1"/>
        <end position="24"/>
    </location>
</feature>
<name>A0ABR7VD71_9FLAO</name>
<keyword evidence="1" id="KW-0732">Signal</keyword>
<dbReference type="Proteomes" id="UP000598350">
    <property type="component" value="Unassembled WGS sequence"/>
</dbReference>
<feature type="chain" id="PRO_5045950797" evidence="1">
    <location>
        <begin position="25"/>
        <end position="247"/>
    </location>
</feature>
<comment type="caution">
    <text evidence="2">The sequence shown here is derived from an EMBL/GenBank/DDBJ whole genome shotgun (WGS) entry which is preliminary data.</text>
</comment>
<organism evidence="2 3">
    <name type="scientific">Maribacter arenosus</name>
    <dbReference type="NCBI Taxonomy" id="1854708"/>
    <lineage>
        <taxon>Bacteria</taxon>
        <taxon>Pseudomonadati</taxon>
        <taxon>Bacteroidota</taxon>
        <taxon>Flavobacteriia</taxon>
        <taxon>Flavobacteriales</taxon>
        <taxon>Flavobacteriaceae</taxon>
        <taxon>Maribacter</taxon>
    </lineage>
</organism>
<dbReference type="RefSeq" id="WP_188314009.1">
    <property type="nucleotide sequence ID" value="NZ_JABTCG010000003.1"/>
</dbReference>